<reference evidence="2" key="1">
    <citation type="journal article" date="2023" name="bioRxiv">
        <title>Diving Deep into Fish Bornaviruses: Uncovering Hidden Diversity and Transcriptional Strategies through Comprehensive Data Mining.</title>
        <authorList>
            <person name="Eshak M."/>
            <person name="Rubbenstroth D."/>
            <person name="Beer M."/>
            <person name="Pfaff F."/>
        </authorList>
    </citation>
    <scope>NUCLEOTIDE SEQUENCE</scope>
    <source>
        <strain evidence="2">AoL</strain>
    </source>
</reference>
<protein>
    <submittedName>
        <fullName evidence="2">Phosphoprotein</fullName>
    </submittedName>
</protein>
<name>A0AA48PAW9_9MONO</name>
<evidence type="ECO:0000313" key="2">
    <source>
        <dbReference type="EMBL" id="DBA13180.1"/>
    </source>
</evidence>
<feature type="compositionally biased region" description="Low complexity" evidence="1">
    <location>
        <begin position="1"/>
        <end position="12"/>
    </location>
</feature>
<dbReference type="EMBL" id="BK063518">
    <property type="protein sequence ID" value="DBA13180.1"/>
    <property type="molecule type" value="Viral_cRNA"/>
</dbReference>
<feature type="region of interest" description="Disordered" evidence="1">
    <location>
        <begin position="1"/>
        <end position="29"/>
    </location>
</feature>
<proteinExistence type="predicted"/>
<organism evidence="2">
    <name type="scientific">little skate bornavirus</name>
    <dbReference type="NCBI Taxonomy" id="3055759"/>
    <lineage>
        <taxon>Viruses</taxon>
        <taxon>Riboviria</taxon>
        <taxon>Orthornavirae</taxon>
        <taxon>Negarnaviricota</taxon>
        <taxon>Haploviricotina</taxon>
        <taxon>Monjiviricetes</taxon>
        <taxon>Mononegavirales</taxon>
        <taxon>Bornaviridae</taxon>
        <taxon>Cartilovirus</taxon>
        <taxon>Cartilovirus plani</taxon>
    </lineage>
</organism>
<feature type="compositionally biased region" description="Polar residues" evidence="1">
    <location>
        <begin position="180"/>
        <end position="196"/>
    </location>
</feature>
<gene>
    <name evidence="2" type="primary">P</name>
</gene>
<accession>A0AA48PAW9</accession>
<evidence type="ECO:0000256" key="1">
    <source>
        <dbReference type="SAM" id="MobiDB-lite"/>
    </source>
</evidence>
<sequence length="196" mass="20971">MSELQSSLESSEVPSQDTGPEAKRKRVAKAGRNILRAAAAAKKKLEQSNGLSATQKTSARSLVNVFAQTAIENSKVEGVPAETSLEQEIKVQKFNLTIEDLNQVVSIFSESTTGPLRSVESRLSDIERGINDVKAALDDIAQKLSKLSLSQMVGTSTKGLINLGPCTKHHHDPQAAAPGPSSTKPIATQSNFYDDI</sequence>
<feature type="region of interest" description="Disordered" evidence="1">
    <location>
        <begin position="166"/>
        <end position="196"/>
    </location>
</feature>